<feature type="transmembrane region" description="Helical" evidence="7">
    <location>
        <begin position="131"/>
        <end position="151"/>
    </location>
</feature>
<dbReference type="Gene3D" id="1.10.3720.10">
    <property type="entry name" value="MetI-like"/>
    <property type="match status" value="1"/>
</dbReference>
<comment type="subcellular location">
    <subcellularLocation>
        <location evidence="1 7">Cell membrane</location>
        <topology evidence="1 7">Multi-pass membrane protein</topology>
    </subcellularLocation>
</comment>
<evidence type="ECO:0000256" key="3">
    <source>
        <dbReference type="ARBA" id="ARBA00022475"/>
    </source>
</evidence>
<dbReference type="CDD" id="cd06261">
    <property type="entry name" value="TM_PBP2"/>
    <property type="match status" value="1"/>
</dbReference>
<dbReference type="Pfam" id="PF00528">
    <property type="entry name" value="BPD_transp_1"/>
    <property type="match status" value="1"/>
</dbReference>
<dbReference type="PROSITE" id="PS50928">
    <property type="entry name" value="ABC_TM1"/>
    <property type="match status" value="1"/>
</dbReference>
<proteinExistence type="inferred from homology"/>
<feature type="transmembrane region" description="Helical" evidence="7">
    <location>
        <begin position="97"/>
        <end position="119"/>
    </location>
</feature>
<name>A0A6J4VE80_9BACT</name>
<dbReference type="InterPro" id="IPR035906">
    <property type="entry name" value="MetI-like_sf"/>
</dbReference>
<evidence type="ECO:0000256" key="1">
    <source>
        <dbReference type="ARBA" id="ARBA00004651"/>
    </source>
</evidence>
<feature type="transmembrane region" description="Helical" evidence="7">
    <location>
        <begin position="21"/>
        <end position="44"/>
    </location>
</feature>
<dbReference type="InterPro" id="IPR000515">
    <property type="entry name" value="MetI-like"/>
</dbReference>
<protein>
    <submittedName>
        <fullName evidence="9">N-Acetyl-D-glucosamine ABC transport system, permease protein 1</fullName>
    </submittedName>
</protein>
<comment type="similarity">
    <text evidence="7">Belongs to the binding-protein-dependent transport system permease family.</text>
</comment>
<evidence type="ECO:0000256" key="7">
    <source>
        <dbReference type="RuleBase" id="RU363032"/>
    </source>
</evidence>
<reference evidence="9" key="1">
    <citation type="submission" date="2020-02" db="EMBL/GenBank/DDBJ databases">
        <authorList>
            <person name="Meier V. D."/>
        </authorList>
    </citation>
    <scope>NUCLEOTIDE SEQUENCE</scope>
    <source>
        <strain evidence="9">AVDCRST_MAG18</strain>
    </source>
</reference>
<evidence type="ECO:0000313" key="9">
    <source>
        <dbReference type="EMBL" id="CAA9576223.1"/>
    </source>
</evidence>
<feature type="transmembrane region" description="Helical" evidence="7">
    <location>
        <begin position="254"/>
        <end position="272"/>
    </location>
</feature>
<keyword evidence="4 7" id="KW-0812">Transmembrane</keyword>
<dbReference type="GO" id="GO:0005886">
    <property type="term" value="C:plasma membrane"/>
    <property type="evidence" value="ECO:0007669"/>
    <property type="project" value="UniProtKB-SubCell"/>
</dbReference>
<evidence type="ECO:0000259" key="8">
    <source>
        <dbReference type="PROSITE" id="PS50928"/>
    </source>
</evidence>
<evidence type="ECO:0000256" key="5">
    <source>
        <dbReference type="ARBA" id="ARBA00022989"/>
    </source>
</evidence>
<feature type="domain" description="ABC transmembrane type-1" evidence="8">
    <location>
        <begin position="93"/>
        <end position="341"/>
    </location>
</feature>
<keyword evidence="5 7" id="KW-1133">Transmembrane helix</keyword>
<sequence length="352" mass="38759">MNIRALPPLARARREARRTSGWGGLLYVLPALALLVLFEVWPVFFNLWISLWKWDVGPLDFVGLANYRRLFVEGFVTRDYTGGLAIGEVLHSLIITIYYVLGTVPVTILLAFGLATLLFRKIPGRGALRTIYFLPHVTGGAAIAIVFAWMFSAQAGVVNALFQAIGLPTQRWLDDPIPFLKRVTEAVGLGTLPGLPDIVAGPSTALVVIILYTIWSSLGFNIIIYLAGLTAIPGELYEAARIDGASGATILRRITWPLLMPTTFFLLIYNTIGTFQAFTPIYTLTRGSSIGRGEAGGPLDSTLTITVYLFRNFYERANSVGYAAAVAFLLFFIMLGLTIVQFRVVGRRVQYQ</sequence>
<keyword evidence="2 7" id="KW-0813">Transport</keyword>
<evidence type="ECO:0000256" key="2">
    <source>
        <dbReference type="ARBA" id="ARBA00022448"/>
    </source>
</evidence>
<dbReference type="GO" id="GO:0055085">
    <property type="term" value="P:transmembrane transport"/>
    <property type="evidence" value="ECO:0007669"/>
    <property type="project" value="InterPro"/>
</dbReference>
<gene>
    <name evidence="9" type="ORF">AVDCRST_MAG18-2575</name>
</gene>
<organism evidence="9">
    <name type="scientific">uncultured Thermomicrobiales bacterium</name>
    <dbReference type="NCBI Taxonomy" id="1645740"/>
    <lineage>
        <taxon>Bacteria</taxon>
        <taxon>Pseudomonadati</taxon>
        <taxon>Thermomicrobiota</taxon>
        <taxon>Thermomicrobia</taxon>
        <taxon>Thermomicrobiales</taxon>
        <taxon>environmental samples</taxon>
    </lineage>
</organism>
<dbReference type="PANTHER" id="PTHR30193">
    <property type="entry name" value="ABC TRANSPORTER PERMEASE PROTEIN"/>
    <property type="match status" value="1"/>
</dbReference>
<dbReference type="PANTHER" id="PTHR30193:SF37">
    <property type="entry name" value="INNER MEMBRANE ABC TRANSPORTER PERMEASE PROTEIN YCJO"/>
    <property type="match status" value="1"/>
</dbReference>
<feature type="transmembrane region" description="Helical" evidence="7">
    <location>
        <begin position="320"/>
        <end position="340"/>
    </location>
</feature>
<evidence type="ECO:0000256" key="6">
    <source>
        <dbReference type="ARBA" id="ARBA00023136"/>
    </source>
</evidence>
<accession>A0A6J4VE80</accession>
<evidence type="ECO:0000256" key="4">
    <source>
        <dbReference type="ARBA" id="ARBA00022692"/>
    </source>
</evidence>
<keyword evidence="3" id="KW-1003">Cell membrane</keyword>
<dbReference type="InterPro" id="IPR051393">
    <property type="entry name" value="ABC_transporter_permease"/>
</dbReference>
<feature type="transmembrane region" description="Helical" evidence="7">
    <location>
        <begin position="205"/>
        <end position="233"/>
    </location>
</feature>
<keyword evidence="6 7" id="KW-0472">Membrane</keyword>
<dbReference type="SUPFAM" id="SSF161098">
    <property type="entry name" value="MetI-like"/>
    <property type="match status" value="1"/>
</dbReference>
<dbReference type="EMBL" id="CADCWN010000198">
    <property type="protein sequence ID" value="CAA9576223.1"/>
    <property type="molecule type" value="Genomic_DNA"/>
</dbReference>
<dbReference type="AlphaFoldDB" id="A0A6J4VE80"/>